<dbReference type="EMBL" id="CAJVQB010010885">
    <property type="protein sequence ID" value="CAG8743625.1"/>
    <property type="molecule type" value="Genomic_DNA"/>
</dbReference>
<keyword evidence="2" id="KW-1185">Reference proteome</keyword>
<proteinExistence type="predicted"/>
<organism evidence="1 2">
    <name type="scientific">Gigaspora margarita</name>
    <dbReference type="NCBI Taxonomy" id="4874"/>
    <lineage>
        <taxon>Eukaryota</taxon>
        <taxon>Fungi</taxon>
        <taxon>Fungi incertae sedis</taxon>
        <taxon>Mucoromycota</taxon>
        <taxon>Glomeromycotina</taxon>
        <taxon>Glomeromycetes</taxon>
        <taxon>Diversisporales</taxon>
        <taxon>Gigasporaceae</taxon>
        <taxon>Gigaspora</taxon>
    </lineage>
</organism>
<protein>
    <submittedName>
        <fullName evidence="1">9624_t:CDS:1</fullName>
    </submittedName>
</protein>
<accession>A0ABN7V8U4</accession>
<evidence type="ECO:0000313" key="1">
    <source>
        <dbReference type="EMBL" id="CAG8743625.1"/>
    </source>
</evidence>
<reference evidence="1 2" key="1">
    <citation type="submission" date="2021-06" db="EMBL/GenBank/DDBJ databases">
        <authorList>
            <person name="Kallberg Y."/>
            <person name="Tangrot J."/>
            <person name="Rosling A."/>
        </authorList>
    </citation>
    <scope>NUCLEOTIDE SEQUENCE [LARGE SCALE GENOMIC DNA]</scope>
    <source>
        <strain evidence="1 2">120-4 pot B 10/14</strain>
    </source>
</reference>
<dbReference type="Proteomes" id="UP000789901">
    <property type="component" value="Unassembled WGS sequence"/>
</dbReference>
<name>A0ABN7V8U4_GIGMA</name>
<evidence type="ECO:0000313" key="2">
    <source>
        <dbReference type="Proteomes" id="UP000789901"/>
    </source>
</evidence>
<sequence>MDLLPAQSFDFIIKDKSSYKILCTKDRKTVLMNYWIIIFKFYRLSRDKLDNIVTKIQTNKWNDDTVEMPFIPNSLLKSIGKNKADDKDE</sequence>
<comment type="caution">
    <text evidence="1">The sequence shown here is derived from an EMBL/GenBank/DDBJ whole genome shotgun (WGS) entry which is preliminary data.</text>
</comment>
<gene>
    <name evidence="1" type="ORF">GMARGA_LOCUS15640</name>
</gene>